<dbReference type="PANTHER" id="PTHR20854">
    <property type="entry name" value="INOSITOL MONOPHOSPHATASE"/>
    <property type="match status" value="1"/>
</dbReference>
<dbReference type="PROSITE" id="PS00630">
    <property type="entry name" value="IMP_2"/>
    <property type="match status" value="1"/>
</dbReference>
<proteinExistence type="inferred from homology"/>
<evidence type="ECO:0000313" key="6">
    <source>
        <dbReference type="Proteomes" id="UP000786693"/>
    </source>
</evidence>
<dbReference type="InterPro" id="IPR020583">
    <property type="entry name" value="Inositol_monoP_metal-BS"/>
</dbReference>
<dbReference type="Gene3D" id="3.40.190.80">
    <property type="match status" value="1"/>
</dbReference>
<comment type="caution">
    <text evidence="5">The sequence shown here is derived from an EMBL/GenBank/DDBJ whole genome shotgun (WGS) entry which is preliminary data.</text>
</comment>
<sequence>MRAADSVSYTDDLSLLTEAARAAGEIARHHFKRDPQVWDKADNQGPVTAADLEIDRMLRQRLGDARPGYGWLSEETPDAPDRLTRERVFVVDPIDGTRAFIKGEDTFSHSLAIVENGRPVAGAVYLPIKDRLYAAALGQGATRDGAPITPSGRTILDGAEVLGTKPNFQDQHWTGGRPPVTQRFVSSLAFRLALAAEGRFDAMITLRNAWEWDIAAGALLVQEAGGLAQTRRGAALRFNNVHPQVDGVVAGTRAVQGALIARLA</sequence>
<keyword evidence="3" id="KW-0378">Hydrolase</keyword>
<keyword evidence="2" id="KW-0479">Metal-binding</keyword>
<dbReference type="Proteomes" id="UP000786693">
    <property type="component" value="Unassembled WGS sequence"/>
</dbReference>
<evidence type="ECO:0000256" key="2">
    <source>
        <dbReference type="ARBA" id="ARBA00022723"/>
    </source>
</evidence>
<accession>A0ABQ4NPZ4</accession>
<gene>
    <name evidence="5" type="ORF">JANAI62_30830</name>
</gene>
<keyword evidence="4" id="KW-0460">Magnesium</keyword>
<organism evidence="5 6">
    <name type="scientific">Jannaschia pagri</name>
    <dbReference type="NCBI Taxonomy" id="2829797"/>
    <lineage>
        <taxon>Bacteria</taxon>
        <taxon>Pseudomonadati</taxon>
        <taxon>Pseudomonadota</taxon>
        <taxon>Alphaproteobacteria</taxon>
        <taxon>Rhodobacterales</taxon>
        <taxon>Roseobacteraceae</taxon>
        <taxon>Jannaschia</taxon>
    </lineage>
</organism>
<protein>
    <submittedName>
        <fullName evidence="5">3'(2'),5'-bisphosphate nucleotidase CysQ</fullName>
    </submittedName>
</protein>
<evidence type="ECO:0000256" key="3">
    <source>
        <dbReference type="ARBA" id="ARBA00022801"/>
    </source>
</evidence>
<comment type="similarity">
    <text evidence="1">Belongs to the inositol monophosphatase superfamily.</text>
</comment>
<dbReference type="InterPro" id="IPR020550">
    <property type="entry name" value="Inositol_monophosphatase_CS"/>
</dbReference>
<evidence type="ECO:0000256" key="1">
    <source>
        <dbReference type="ARBA" id="ARBA00009759"/>
    </source>
</evidence>
<dbReference type="SUPFAM" id="SSF56655">
    <property type="entry name" value="Carbohydrate phosphatase"/>
    <property type="match status" value="1"/>
</dbReference>
<dbReference type="Gene3D" id="3.30.540.10">
    <property type="entry name" value="Fructose-1,6-Bisphosphatase, subunit A, domain 1"/>
    <property type="match status" value="1"/>
</dbReference>
<dbReference type="Pfam" id="PF00459">
    <property type="entry name" value="Inositol_P"/>
    <property type="match status" value="1"/>
</dbReference>
<dbReference type="PROSITE" id="PS00629">
    <property type="entry name" value="IMP_1"/>
    <property type="match status" value="1"/>
</dbReference>
<keyword evidence="6" id="KW-1185">Reference proteome</keyword>
<dbReference type="EMBL" id="BPFH01000006">
    <property type="protein sequence ID" value="GIT96460.1"/>
    <property type="molecule type" value="Genomic_DNA"/>
</dbReference>
<dbReference type="CDD" id="cd01638">
    <property type="entry name" value="CysQ"/>
    <property type="match status" value="1"/>
</dbReference>
<dbReference type="RefSeq" id="WP_220749956.1">
    <property type="nucleotide sequence ID" value="NZ_BPFH01000006.1"/>
</dbReference>
<dbReference type="PANTHER" id="PTHR20854:SF4">
    <property type="entry name" value="INOSITOL-1-MONOPHOSPHATASE-RELATED"/>
    <property type="match status" value="1"/>
</dbReference>
<dbReference type="InterPro" id="IPR000760">
    <property type="entry name" value="Inositol_monophosphatase-like"/>
</dbReference>
<evidence type="ECO:0000313" key="5">
    <source>
        <dbReference type="EMBL" id="GIT96460.1"/>
    </source>
</evidence>
<dbReference type="PRINTS" id="PR00377">
    <property type="entry name" value="IMPHPHTASES"/>
</dbReference>
<evidence type="ECO:0000256" key="4">
    <source>
        <dbReference type="ARBA" id="ARBA00022842"/>
    </source>
</evidence>
<name>A0ABQ4NPZ4_9RHOB</name>
<reference evidence="5 6" key="1">
    <citation type="submission" date="2021-05" db="EMBL/GenBank/DDBJ databases">
        <title>Bacteria Genome sequencing.</title>
        <authorList>
            <person name="Takabe Y."/>
            <person name="Nakajima Y."/>
            <person name="Suzuki S."/>
            <person name="Shiozaki T."/>
        </authorList>
    </citation>
    <scope>NUCLEOTIDE SEQUENCE [LARGE SCALE GENOMIC DNA]</scope>
    <source>
        <strain evidence="5 6">AI_62</strain>
    </source>
</reference>